<dbReference type="STRING" id="285676.GA0070561_6274"/>
<dbReference type="InterPro" id="IPR010640">
    <property type="entry name" value="Low_temperature_requirement_A"/>
</dbReference>
<reference evidence="2 3" key="1">
    <citation type="submission" date="2016-06" db="EMBL/GenBank/DDBJ databases">
        <authorList>
            <person name="Kjaerup R.B."/>
            <person name="Dalgaard T.S."/>
            <person name="Juul-Madsen H.R."/>
        </authorList>
    </citation>
    <scope>NUCLEOTIDE SEQUENCE [LARGE SCALE GENOMIC DNA]</scope>
    <source>
        <strain evidence="2 3">DSM 44871</strain>
    </source>
</reference>
<feature type="transmembrane region" description="Helical" evidence="1">
    <location>
        <begin position="163"/>
        <end position="181"/>
    </location>
</feature>
<feature type="transmembrane region" description="Helical" evidence="1">
    <location>
        <begin position="96"/>
        <end position="115"/>
    </location>
</feature>
<protein>
    <submittedName>
        <fullName evidence="2">Low temperature requirement protein LtrA</fullName>
    </submittedName>
</protein>
<feature type="transmembrane region" description="Helical" evidence="1">
    <location>
        <begin position="40"/>
        <end position="59"/>
    </location>
</feature>
<gene>
    <name evidence="2" type="ORF">GA0070561_6274</name>
</gene>
<organism evidence="2 3">
    <name type="scientific">Micromonospora saelicesensis</name>
    <dbReference type="NCBI Taxonomy" id="285676"/>
    <lineage>
        <taxon>Bacteria</taxon>
        <taxon>Bacillati</taxon>
        <taxon>Actinomycetota</taxon>
        <taxon>Actinomycetes</taxon>
        <taxon>Micromonosporales</taxon>
        <taxon>Micromonosporaceae</taxon>
        <taxon>Micromonospora</taxon>
    </lineage>
</organism>
<name>A0A1C5A4T8_9ACTN</name>
<dbReference type="PANTHER" id="PTHR36840:SF1">
    <property type="entry name" value="BLL5714 PROTEIN"/>
    <property type="match status" value="1"/>
</dbReference>
<accession>A0A1C5A4T8</accession>
<keyword evidence="1" id="KW-0812">Transmembrane</keyword>
<feature type="transmembrane region" description="Helical" evidence="1">
    <location>
        <begin position="350"/>
        <end position="370"/>
    </location>
</feature>
<feature type="transmembrane region" description="Helical" evidence="1">
    <location>
        <begin position="127"/>
        <end position="151"/>
    </location>
</feature>
<feature type="transmembrane region" description="Helical" evidence="1">
    <location>
        <begin position="65"/>
        <end position="89"/>
    </location>
</feature>
<sequence>MPGICHSPQLGCHTLLVGQGGGTRGVRRSAPGSRATPLELFYDLVFVFAFLHVTTATAGNPTARGLVRCLVLLALLWWCWSGFAVLGNLIRTDQGIVPAVGFVTIAAAFVLALSLPKAFVDRPGGLFGPLVFATCYFVVRVSETVIFLWIGRRNRDVRRRWQLLALPAFLATGLIVVAGLLPQRFFDGSAESVARLLCWLAAIGVEYGAGLALRGTGWTVLSAGHWAERHGQIVLVALGEAIIALGFSPGETAGLSLTWPVLFAAVLGIAVAAAMWWAYFDTLALGMEQTLHRTRDPDARAILARNAYSYLHLPVIAGVILFALGLKGLIHEGADPTTPSWGVPLPSFDLLALYGGVALYLLALIVLGRLMLGAPRWPTIGGILLLVALVPVAGTLPELIALGMLALAAALAVAAQTVVDSRRRAGVRQTAFEEQLAAEEEQTRWRGHHL</sequence>
<proteinExistence type="predicted"/>
<dbReference type="Pfam" id="PF06772">
    <property type="entry name" value="LtrA"/>
    <property type="match status" value="1"/>
</dbReference>
<feature type="transmembrane region" description="Helical" evidence="1">
    <location>
        <begin position="377"/>
        <end position="394"/>
    </location>
</feature>
<evidence type="ECO:0000256" key="1">
    <source>
        <dbReference type="SAM" id="Phobius"/>
    </source>
</evidence>
<dbReference type="PANTHER" id="PTHR36840">
    <property type="entry name" value="BLL5714 PROTEIN"/>
    <property type="match status" value="1"/>
</dbReference>
<feature type="transmembrane region" description="Helical" evidence="1">
    <location>
        <begin position="233"/>
        <end position="250"/>
    </location>
</feature>
<dbReference type="EMBL" id="FMCR01000008">
    <property type="protein sequence ID" value="SCF40166.1"/>
    <property type="molecule type" value="Genomic_DNA"/>
</dbReference>
<dbReference type="AlphaFoldDB" id="A0A1C5A4T8"/>
<feature type="transmembrane region" description="Helical" evidence="1">
    <location>
        <begin position="400"/>
        <end position="419"/>
    </location>
</feature>
<dbReference type="Proteomes" id="UP000198864">
    <property type="component" value="Unassembled WGS sequence"/>
</dbReference>
<keyword evidence="1" id="KW-1133">Transmembrane helix</keyword>
<evidence type="ECO:0000313" key="3">
    <source>
        <dbReference type="Proteomes" id="UP000198864"/>
    </source>
</evidence>
<feature type="transmembrane region" description="Helical" evidence="1">
    <location>
        <begin position="262"/>
        <end position="286"/>
    </location>
</feature>
<feature type="transmembrane region" description="Helical" evidence="1">
    <location>
        <begin position="307"/>
        <end position="330"/>
    </location>
</feature>
<evidence type="ECO:0000313" key="2">
    <source>
        <dbReference type="EMBL" id="SCF40166.1"/>
    </source>
</evidence>
<keyword evidence="1" id="KW-0472">Membrane</keyword>
<feature type="transmembrane region" description="Helical" evidence="1">
    <location>
        <begin position="193"/>
        <end position="213"/>
    </location>
</feature>